<protein>
    <submittedName>
        <fullName evidence="1">Uncharacterized protein</fullName>
    </submittedName>
</protein>
<dbReference type="EMBL" id="LJZR01000012">
    <property type="protein sequence ID" value="KPQ35444.1"/>
    <property type="molecule type" value="Genomic_DNA"/>
</dbReference>
<organism evidence="1 2">
    <name type="scientific">Phormidesmis priestleyi Ana</name>
    <dbReference type="NCBI Taxonomy" id="1666911"/>
    <lineage>
        <taxon>Bacteria</taxon>
        <taxon>Bacillati</taxon>
        <taxon>Cyanobacteriota</taxon>
        <taxon>Cyanophyceae</taxon>
        <taxon>Leptolyngbyales</taxon>
        <taxon>Leptolyngbyaceae</taxon>
        <taxon>Phormidesmis</taxon>
    </lineage>
</organism>
<reference evidence="1 2" key="1">
    <citation type="submission" date="2015-09" db="EMBL/GenBank/DDBJ databases">
        <title>Identification and resolution of microdiversity through metagenomic sequencing of parallel consortia.</title>
        <authorList>
            <person name="Nelson W.C."/>
            <person name="Romine M.F."/>
            <person name="Lindemann S.R."/>
        </authorList>
    </citation>
    <scope>NUCLEOTIDE SEQUENCE [LARGE SCALE GENOMIC DNA]</scope>
    <source>
        <strain evidence="1">Ana</strain>
    </source>
</reference>
<evidence type="ECO:0000313" key="2">
    <source>
        <dbReference type="Proteomes" id="UP000050465"/>
    </source>
</evidence>
<gene>
    <name evidence="1" type="ORF">HLUCCA11_10805</name>
</gene>
<dbReference type="AlphaFoldDB" id="A0A0P7YYT9"/>
<evidence type="ECO:0000313" key="1">
    <source>
        <dbReference type="EMBL" id="KPQ35444.1"/>
    </source>
</evidence>
<accession>A0A0P7YYT9</accession>
<sequence length="358" mass="40760">MYIYKPQKRNFAPYRPNEEGTGKYNLSSHGARELSLVQRKPTISVARPLLRVLGHHEMPGDLIGRERSLAFQDGMDVHIARAELELRKAMALMTFDEVMGNSSLLQLTALSLPARATAVLWTTHAFLQKKYSKKNDPSLIHHRNRDARMLYRQLAGMDLSLWANQLVDQVRFNELPNSIYMPPGHPVPGTTYRCHAFRARRNFYYPVDQFFPLLFEEREQALIALLSDLGATKIVISPPSDELMRDGGQSPFAEMYEKVFEYPPATQPISESFDIKQHPWLGGEPTWQAVVNERLRRSALRAQFEFGLDVAGMLKTHVQAIGQLMAVMSSMELPSDSLATLTAQMLQPRRVKAEFSNF</sequence>
<name>A0A0P7YYT9_9CYAN</name>
<dbReference type="Proteomes" id="UP000050465">
    <property type="component" value="Unassembled WGS sequence"/>
</dbReference>
<comment type="caution">
    <text evidence="1">The sequence shown here is derived from an EMBL/GenBank/DDBJ whole genome shotgun (WGS) entry which is preliminary data.</text>
</comment>
<proteinExistence type="predicted"/>